<dbReference type="OrthoDB" id="9798761at2"/>
<evidence type="ECO:0000259" key="2">
    <source>
        <dbReference type="Pfam" id="PF07510"/>
    </source>
</evidence>
<sequence length="653" mass="75140">MRMTIQSHDITLQQIVKQGIFFQIPVYQRLYVWSDEQVRTLLDDLWAAFEDQRPIAYLGGILVVTRHQDHSTVEYDLIDGQQRFTTLWLLALSLGQELKPFLAGEHNDGLRPRLGFPIRPDIEKAFKASCVSGKAPSIEHDKIDTALGVIQRFKHEREEARLTAFTEYVLNKVTVVMTHFPATMDLNKIFEVINNRGVQLQQHEILKARLLQHIGNTAERERYAALWESCAYMDDYVERNLRSIARFDVHPLFSNPAARRDDEQLAWSACVLEALSDKYSANRNSSSLSLADILAGRTRALPEQGSEPPEVFQGTRKVRSIITFSMLLQHALRIWLNEQGEPDIPRINDKELLSLFDTHFLKAPRSGAKAKKFIALLWEVRYCFDKHVIKWVEVDGEEHHLIHDLRKRTTEAASGKPYTTLVREEASDHAFALLQSMLYHSQQITTQYWLTPLLAYIRANRTGRASYLRQLKHLDNHLLCSDDPRPLIARSHVFLEDASATMPLVDPAKVLNEASGLSFAHYWFYKLEYVLWSTNAAQLNAQQRTQFRMTAKNSIEHISPQTAQDVDLDTVSGEVLDTFGNLALVSRGINSEYGNKPFNEKRKHFENRNRERIDSLKMKLIYAHKRWGDAQARQHQQDMIDLLAGYLGQSNAE</sequence>
<name>A0A3S8UIN1_9PSED</name>
<dbReference type="Pfam" id="PF07510">
    <property type="entry name" value="GmrSD_C"/>
    <property type="match status" value="1"/>
</dbReference>
<evidence type="ECO:0000313" key="3">
    <source>
        <dbReference type="EMBL" id="AZL68224.1"/>
    </source>
</evidence>
<dbReference type="KEGG" id="pory:EJA05_10980"/>
<dbReference type="Pfam" id="PF03235">
    <property type="entry name" value="GmrSD_N"/>
    <property type="match status" value="1"/>
</dbReference>
<accession>A0A3S8UIN1</accession>
<dbReference type="PANTHER" id="PTHR35149">
    <property type="entry name" value="SLL5132 PROTEIN"/>
    <property type="match status" value="1"/>
</dbReference>
<dbReference type="InterPro" id="IPR011089">
    <property type="entry name" value="GmrSD_C"/>
</dbReference>
<evidence type="ECO:0000313" key="4">
    <source>
        <dbReference type="Proteomes" id="UP000268230"/>
    </source>
</evidence>
<evidence type="ECO:0000259" key="1">
    <source>
        <dbReference type="Pfam" id="PF03235"/>
    </source>
</evidence>
<dbReference type="PANTHER" id="PTHR35149:SF2">
    <property type="entry name" value="DUF262 DOMAIN-CONTAINING PROTEIN"/>
    <property type="match status" value="1"/>
</dbReference>
<reference evidence="3 4" key="1">
    <citation type="submission" date="2018-12" db="EMBL/GenBank/DDBJ databases">
        <authorList>
            <person name="Li S."/>
            <person name="Yang R."/>
            <person name="Chen G."/>
            <person name="Zou L."/>
            <person name="Zhang C."/>
            <person name="Chen Y."/>
            <person name="Liu Z."/>
            <person name="Li Y."/>
            <person name="Yan Y."/>
            <person name="Huang M."/>
            <person name="Chen T."/>
        </authorList>
    </citation>
    <scope>NUCLEOTIDE SEQUENCE [LARGE SCALE GENOMIC DNA]</scope>
    <source>
        <strain evidence="3 4">1257</strain>
    </source>
</reference>
<dbReference type="EMBL" id="CP034338">
    <property type="protein sequence ID" value="AZL68224.1"/>
    <property type="molecule type" value="Genomic_DNA"/>
</dbReference>
<dbReference type="AlphaFoldDB" id="A0A3S8UIN1"/>
<gene>
    <name evidence="3" type="ORF">EJA05_10980</name>
</gene>
<dbReference type="Proteomes" id="UP000268230">
    <property type="component" value="Chromosome"/>
</dbReference>
<feature type="domain" description="GmrSD restriction endonucleases N-terminal" evidence="1">
    <location>
        <begin position="14"/>
        <end position="211"/>
    </location>
</feature>
<feature type="domain" description="GmrSD restriction endonucleases C-terminal" evidence="2">
    <location>
        <begin position="512"/>
        <end position="641"/>
    </location>
</feature>
<protein>
    <submittedName>
        <fullName evidence="3">DUF262 domain-containing protein</fullName>
    </submittedName>
</protein>
<dbReference type="InterPro" id="IPR004919">
    <property type="entry name" value="GmrSD_N"/>
</dbReference>
<proteinExistence type="predicted"/>
<organism evidence="3 4">
    <name type="scientific">Pseudomonas entomophila</name>
    <dbReference type="NCBI Taxonomy" id="312306"/>
    <lineage>
        <taxon>Bacteria</taxon>
        <taxon>Pseudomonadati</taxon>
        <taxon>Pseudomonadota</taxon>
        <taxon>Gammaproteobacteria</taxon>
        <taxon>Pseudomonadales</taxon>
        <taxon>Pseudomonadaceae</taxon>
        <taxon>Pseudomonas</taxon>
    </lineage>
</organism>